<keyword evidence="1" id="KW-0732">Signal</keyword>
<sequence>YTANTSIDETVRDFLYFDVSDASGNVQSNQVLTMKVKPKIKEPPILKVLSDVQVNEGGDAVIQPNILTFFDPDTPLSNLTVIIEKQPDFGFIENSRPIPGAENDLAGIPISSFPYIDLVEGYIKYMQVGHQGVEPEQDTVYIRITDGKLSSHQELVNITIRPINDETPHDVLDGLILYVHEDFKSYRNDSFALIVSDGYHSVLETLNVVVILTDREVPFLIRNVGLELTPGNSSIINKEILQATDSDSSDPLLIYTLTSDPTSGQLQLLQNGEFKIVSINKYIPRQTFFITITEDIFPPVITRNTGLKVNEKSQGCITSEMLAAVDEHRKTLDLPFSIFAPPSFDTWNTSLKRCTFKNFSYVGFKSRGRVLCSFVRDSNILGQLHFQRH</sequence>
<organism evidence="5 6">
    <name type="scientific">Caerostris extrusa</name>
    <name type="common">Bark spider</name>
    <name type="synonym">Caerostris bankana</name>
    <dbReference type="NCBI Taxonomy" id="172846"/>
    <lineage>
        <taxon>Eukaryota</taxon>
        <taxon>Metazoa</taxon>
        <taxon>Ecdysozoa</taxon>
        <taxon>Arthropoda</taxon>
        <taxon>Chelicerata</taxon>
        <taxon>Arachnida</taxon>
        <taxon>Araneae</taxon>
        <taxon>Araneomorphae</taxon>
        <taxon>Entelegynae</taxon>
        <taxon>Araneoidea</taxon>
        <taxon>Araneidae</taxon>
        <taxon>Caerostris</taxon>
    </lineage>
</organism>
<feature type="repeat" description="CSPG" evidence="4">
    <location>
        <begin position="43"/>
        <end position="145"/>
    </location>
</feature>
<evidence type="ECO:0000256" key="4">
    <source>
        <dbReference type="PROSITE-ProRule" id="PRU01201"/>
    </source>
</evidence>
<evidence type="ECO:0000313" key="6">
    <source>
        <dbReference type="Proteomes" id="UP001054945"/>
    </source>
</evidence>
<keyword evidence="6" id="KW-1185">Reference proteome</keyword>
<dbReference type="EMBL" id="BPLR01018846">
    <property type="protein sequence ID" value="GIZ02709.1"/>
    <property type="molecule type" value="Genomic_DNA"/>
</dbReference>
<evidence type="ECO:0000256" key="1">
    <source>
        <dbReference type="ARBA" id="ARBA00022729"/>
    </source>
</evidence>
<reference evidence="5 6" key="1">
    <citation type="submission" date="2021-06" db="EMBL/GenBank/DDBJ databases">
        <title>Caerostris extrusa draft genome.</title>
        <authorList>
            <person name="Kono N."/>
            <person name="Arakawa K."/>
        </authorList>
    </citation>
    <scope>NUCLEOTIDE SEQUENCE [LARGE SCALE GENOMIC DNA]</scope>
</reference>
<name>A0AAV4Y985_CAEEX</name>
<comment type="caution">
    <text evidence="5">The sequence shown here is derived from an EMBL/GenBank/DDBJ whole genome shotgun (WGS) entry which is preliminary data.</text>
</comment>
<gene>
    <name evidence="5" type="primary">ECM3</name>
    <name evidence="5" type="ORF">CEXT_155221</name>
</gene>
<evidence type="ECO:0000256" key="3">
    <source>
        <dbReference type="ARBA" id="ARBA00023180"/>
    </source>
</evidence>
<protein>
    <submittedName>
        <fullName evidence="5">Extracellular matrix protein 3</fullName>
    </submittedName>
</protein>
<dbReference type="InterPro" id="IPR039005">
    <property type="entry name" value="CSPG_rpt"/>
</dbReference>
<evidence type="ECO:0000313" key="5">
    <source>
        <dbReference type="EMBL" id="GIZ02709.1"/>
    </source>
</evidence>
<evidence type="ECO:0000256" key="2">
    <source>
        <dbReference type="ARBA" id="ARBA00022737"/>
    </source>
</evidence>
<dbReference type="Pfam" id="PF16184">
    <property type="entry name" value="Cadherin_3"/>
    <property type="match status" value="2"/>
</dbReference>
<proteinExistence type="predicted"/>
<keyword evidence="2" id="KW-0677">Repeat</keyword>
<feature type="non-terminal residue" evidence="5">
    <location>
        <position position="1"/>
    </location>
</feature>
<dbReference type="GO" id="GO:0009653">
    <property type="term" value="P:anatomical structure morphogenesis"/>
    <property type="evidence" value="ECO:0007669"/>
    <property type="project" value="TreeGrafter"/>
</dbReference>
<keyword evidence="3" id="KW-0325">Glycoprotein</keyword>
<dbReference type="PANTHER" id="PTHR45739:SF1">
    <property type="entry name" value="EXTRACELLULAR MATRIX ORGANIZING PROTEIN FRAS1"/>
    <property type="match status" value="1"/>
</dbReference>
<dbReference type="InterPro" id="IPR051561">
    <property type="entry name" value="FRAS1_ECM"/>
</dbReference>
<dbReference type="AlphaFoldDB" id="A0AAV4Y985"/>
<dbReference type="PROSITE" id="PS51854">
    <property type="entry name" value="CSPG"/>
    <property type="match status" value="1"/>
</dbReference>
<dbReference type="Proteomes" id="UP001054945">
    <property type="component" value="Unassembled WGS sequence"/>
</dbReference>
<dbReference type="PANTHER" id="PTHR45739">
    <property type="entry name" value="MATRIX PROTEIN, PUTATIVE-RELATED"/>
    <property type="match status" value="1"/>
</dbReference>
<accession>A0AAV4Y985</accession>